<evidence type="ECO:0000313" key="3">
    <source>
        <dbReference type="Proteomes" id="UP001149165"/>
    </source>
</evidence>
<dbReference type="OrthoDB" id="4365782at2759"/>
<dbReference type="EMBL" id="JAPQKH010000005">
    <property type="protein sequence ID" value="KAJ5096584.1"/>
    <property type="molecule type" value="Genomic_DNA"/>
</dbReference>
<dbReference type="Proteomes" id="UP001149165">
    <property type="component" value="Unassembled WGS sequence"/>
</dbReference>
<evidence type="ECO:0000313" key="2">
    <source>
        <dbReference type="EMBL" id="KAJ5096584.1"/>
    </source>
</evidence>
<dbReference type="InterPro" id="IPR011009">
    <property type="entry name" value="Kinase-like_dom_sf"/>
</dbReference>
<dbReference type="GO" id="GO:0005524">
    <property type="term" value="F:ATP binding"/>
    <property type="evidence" value="ECO:0007669"/>
    <property type="project" value="InterPro"/>
</dbReference>
<dbReference type="PROSITE" id="PS50011">
    <property type="entry name" value="PROTEIN_KINASE_DOM"/>
    <property type="match status" value="1"/>
</dbReference>
<dbReference type="AlphaFoldDB" id="A0A9W9K824"/>
<protein>
    <recommendedName>
        <fullName evidence="1">Protein kinase domain-containing protein</fullName>
    </recommendedName>
</protein>
<name>A0A9W9K824_9EURO</name>
<dbReference type="SUPFAM" id="SSF56112">
    <property type="entry name" value="Protein kinase-like (PK-like)"/>
    <property type="match status" value="1"/>
</dbReference>
<dbReference type="GO" id="GO:0004672">
    <property type="term" value="F:protein kinase activity"/>
    <property type="evidence" value="ECO:0007669"/>
    <property type="project" value="InterPro"/>
</dbReference>
<evidence type="ECO:0000259" key="1">
    <source>
        <dbReference type="PROSITE" id="PS50011"/>
    </source>
</evidence>
<feature type="domain" description="Protein kinase" evidence="1">
    <location>
        <begin position="48"/>
        <end position="330"/>
    </location>
</feature>
<keyword evidence="3" id="KW-1185">Reference proteome</keyword>
<proteinExistence type="predicted"/>
<comment type="caution">
    <text evidence="2">The sequence shown here is derived from an EMBL/GenBank/DDBJ whole genome shotgun (WGS) entry which is preliminary data.</text>
</comment>
<dbReference type="InterPro" id="IPR000719">
    <property type="entry name" value="Prot_kinase_dom"/>
</dbReference>
<reference evidence="2" key="1">
    <citation type="submission" date="2022-11" db="EMBL/GenBank/DDBJ databases">
        <authorList>
            <person name="Petersen C."/>
        </authorList>
    </citation>
    <scope>NUCLEOTIDE SEQUENCE</scope>
    <source>
        <strain evidence="2">IBT 30069</strain>
    </source>
</reference>
<accession>A0A9W9K824</accession>
<sequence length="330" mass="38180">MGGHFMSLSPLRPSLPYVPGWKFTVQSHLPPPPFTATQRQRGYTGQELEDLWQLGPAEFCAQYPPLLGEMGSEKINLEIIDLLKVKEPCNSQTFTVKVNQGNFPPHSGKVVAKLYDPLYYDDADNWKSPCRIQDEKYSRETHAYSVLSEFQGSRIPYMYGSYSLDIPIENSNKVRTVRLILLEYIPGVDMQTAAPSDFDQETRQEIMKNIIEFESTVFFKDIILQDNHPRNIILPKGDPKRTVLIDFADVAFNRRFEDRYFPHPDFLLPGQYISPLLRWRTKKTAFSNWIDWEWRPWLKAQFAHTSSTITPEIREVFGPSSDSEDSDDSD</sequence>
<organism evidence="2 3">
    <name type="scientific">Penicillium angulare</name>
    <dbReference type="NCBI Taxonomy" id="116970"/>
    <lineage>
        <taxon>Eukaryota</taxon>
        <taxon>Fungi</taxon>
        <taxon>Dikarya</taxon>
        <taxon>Ascomycota</taxon>
        <taxon>Pezizomycotina</taxon>
        <taxon>Eurotiomycetes</taxon>
        <taxon>Eurotiomycetidae</taxon>
        <taxon>Eurotiales</taxon>
        <taxon>Aspergillaceae</taxon>
        <taxon>Penicillium</taxon>
    </lineage>
</organism>
<reference evidence="2" key="2">
    <citation type="journal article" date="2023" name="IMA Fungus">
        <title>Comparative genomic study of the Penicillium genus elucidates a diverse pangenome and 15 lateral gene transfer events.</title>
        <authorList>
            <person name="Petersen C."/>
            <person name="Sorensen T."/>
            <person name="Nielsen M.R."/>
            <person name="Sondergaard T.E."/>
            <person name="Sorensen J.L."/>
            <person name="Fitzpatrick D.A."/>
            <person name="Frisvad J.C."/>
            <person name="Nielsen K.L."/>
        </authorList>
    </citation>
    <scope>NUCLEOTIDE SEQUENCE</scope>
    <source>
        <strain evidence="2">IBT 30069</strain>
    </source>
</reference>
<gene>
    <name evidence="2" type="ORF">N7456_007305</name>
</gene>